<evidence type="ECO:0000256" key="1">
    <source>
        <dbReference type="SAM" id="Phobius"/>
    </source>
</evidence>
<feature type="transmembrane region" description="Helical" evidence="1">
    <location>
        <begin position="62"/>
        <end position="88"/>
    </location>
</feature>
<dbReference type="AlphaFoldDB" id="A0A4Y6PWE6"/>
<sequence>MKPRELSFWIKIRESMWFLPSVLVFGGLVLAPVMIWIDANFGPQIDEILPFAYDAGAPGARVILGTIAGAMATVVGIAFSITIVVLQLAAGQYSPRVITTFRRDRGQQVVLGTYLATFIYALLVVRQVEGPFEGDDAFIPGLSMLVALGLAVLCLGMLVYFVHHTSEQLRVSDISRRIHEDLLDIGEHLYPEGIGESHESELEDRDLVAQLKGSERPSALIRSSESGYLRQVDTDQVESLADDSVEAIRICPRIGEFVVKRGPLVELYFDSELSCDDFEDLEKDARSAFLIGPRPTVAQNPELGIQQLVDIALRALSPGINDPTTAEQVLAQLGDWIARLAHQDFPREVRLVNGRTVVAPRPSFEDHLREAFEQIRRVAAPQVHVLHSLLDVYTRIIETEPPDDRLRPLRHQVEAVARLATEENVPEPHERQDLVDHANQILAQLPPDQ</sequence>
<gene>
    <name evidence="2" type="ORF">FIV42_17955</name>
</gene>
<organism evidence="2 3">
    <name type="scientific">Persicimonas caeni</name>
    <dbReference type="NCBI Taxonomy" id="2292766"/>
    <lineage>
        <taxon>Bacteria</taxon>
        <taxon>Deltaproteobacteria</taxon>
        <taxon>Bradymonadales</taxon>
        <taxon>Bradymonadaceae</taxon>
        <taxon>Persicimonas</taxon>
    </lineage>
</organism>
<accession>A0A4Y6PWE6</accession>
<dbReference type="OrthoDB" id="2955631at2"/>
<feature type="transmembrane region" description="Helical" evidence="1">
    <location>
        <begin position="137"/>
        <end position="162"/>
    </location>
</feature>
<keyword evidence="1" id="KW-0812">Transmembrane</keyword>
<keyword evidence="1" id="KW-1133">Transmembrane helix</keyword>
<reference evidence="2 3" key="1">
    <citation type="submission" date="2019-06" db="EMBL/GenBank/DDBJ databases">
        <title>Persicimonas caeni gen. nov., sp. nov., a predatory bacterium isolated from solar saltern.</title>
        <authorList>
            <person name="Wang S."/>
        </authorList>
    </citation>
    <scope>NUCLEOTIDE SEQUENCE [LARGE SCALE GENOMIC DNA]</scope>
    <source>
        <strain evidence="2 3">YN101</strain>
    </source>
</reference>
<evidence type="ECO:0000313" key="3">
    <source>
        <dbReference type="Proteomes" id="UP000315995"/>
    </source>
</evidence>
<evidence type="ECO:0000313" key="2">
    <source>
        <dbReference type="EMBL" id="QDG52550.1"/>
    </source>
</evidence>
<dbReference type="Pfam" id="PF10011">
    <property type="entry name" value="DUF2254"/>
    <property type="match status" value="1"/>
</dbReference>
<name>A0A4Y6PWE6_PERCE</name>
<keyword evidence="3" id="KW-1185">Reference proteome</keyword>
<accession>A0A5B8Y760</accession>
<protein>
    <submittedName>
        <fullName evidence="2">DUF2254 domain-containing protein</fullName>
    </submittedName>
</protein>
<dbReference type="RefSeq" id="WP_141199017.1">
    <property type="nucleotide sequence ID" value="NZ_CP041186.1"/>
</dbReference>
<dbReference type="Proteomes" id="UP000315995">
    <property type="component" value="Chromosome"/>
</dbReference>
<keyword evidence="1" id="KW-0472">Membrane</keyword>
<dbReference type="EMBL" id="CP041186">
    <property type="protein sequence ID" value="QDG52550.1"/>
    <property type="molecule type" value="Genomic_DNA"/>
</dbReference>
<feature type="transmembrane region" description="Helical" evidence="1">
    <location>
        <begin position="109"/>
        <end position="125"/>
    </location>
</feature>
<proteinExistence type="predicted"/>
<dbReference type="InterPro" id="IPR018723">
    <property type="entry name" value="DUF2254_membrane"/>
</dbReference>
<feature type="transmembrane region" description="Helical" evidence="1">
    <location>
        <begin position="16"/>
        <end position="37"/>
    </location>
</feature>